<dbReference type="Proteomes" id="UP000242682">
    <property type="component" value="Unassembled WGS sequence"/>
</dbReference>
<dbReference type="Pfam" id="PF24716">
    <property type="entry name" value="WapI"/>
    <property type="match status" value="1"/>
</dbReference>
<dbReference type="InterPro" id="IPR056510">
    <property type="entry name" value="WapI"/>
</dbReference>
<protein>
    <submittedName>
        <fullName evidence="1">Uncharacterized protein</fullName>
    </submittedName>
</protein>
<organism evidence="1 2">
    <name type="scientific">Planomicrobium soli</name>
    <dbReference type="NCBI Taxonomy" id="1176648"/>
    <lineage>
        <taxon>Bacteria</taxon>
        <taxon>Bacillati</taxon>
        <taxon>Bacillota</taxon>
        <taxon>Bacilli</taxon>
        <taxon>Bacillales</taxon>
        <taxon>Caryophanaceae</taxon>
        <taxon>Planomicrobium</taxon>
    </lineage>
</organism>
<gene>
    <name evidence="1" type="ORF">B0H99_10399</name>
</gene>
<keyword evidence="2" id="KW-1185">Reference proteome</keyword>
<evidence type="ECO:0000313" key="1">
    <source>
        <dbReference type="EMBL" id="PSL40967.1"/>
    </source>
</evidence>
<dbReference type="EMBL" id="PYAT01000003">
    <property type="protein sequence ID" value="PSL40967.1"/>
    <property type="molecule type" value="Genomic_DNA"/>
</dbReference>
<proteinExistence type="predicted"/>
<sequence>MNFFIAGEDTKIEIEVFTQSYPDSTDYWDGNWLNATIDCEVPGFNAKFDLHIRTDELQDFSNQVKEMARKKTGKAALYNLDGYVEIEAVFEEAGTISWTASLCYPAGNGASLKFDFSADQSRLHQLIQELDEIISVFPVVGAP</sequence>
<dbReference type="RefSeq" id="WP_106532477.1">
    <property type="nucleotide sequence ID" value="NZ_PYAT01000003.1"/>
</dbReference>
<name>A0A2P8H420_9BACL</name>
<dbReference type="OrthoDB" id="1495261at2"/>
<evidence type="ECO:0000313" key="2">
    <source>
        <dbReference type="Proteomes" id="UP000242682"/>
    </source>
</evidence>
<accession>A0A2P8H420</accession>
<comment type="caution">
    <text evidence="1">The sequence shown here is derived from an EMBL/GenBank/DDBJ whole genome shotgun (WGS) entry which is preliminary data.</text>
</comment>
<reference evidence="1 2" key="1">
    <citation type="submission" date="2018-03" db="EMBL/GenBank/DDBJ databases">
        <title>Genomic Encyclopedia of Type Strains, Phase III (KMG-III): the genomes of soil and plant-associated and newly described type strains.</title>
        <authorList>
            <person name="Whitman W."/>
        </authorList>
    </citation>
    <scope>NUCLEOTIDE SEQUENCE [LARGE SCALE GENOMIC DNA]</scope>
    <source>
        <strain evidence="1 2">CGMCC 1.12259</strain>
    </source>
</reference>
<dbReference type="AlphaFoldDB" id="A0A2P8H420"/>